<organism evidence="1 2">
    <name type="scientific">Rubinisphaera italica</name>
    <dbReference type="NCBI Taxonomy" id="2527969"/>
    <lineage>
        <taxon>Bacteria</taxon>
        <taxon>Pseudomonadati</taxon>
        <taxon>Planctomycetota</taxon>
        <taxon>Planctomycetia</taxon>
        <taxon>Planctomycetales</taxon>
        <taxon>Planctomycetaceae</taxon>
        <taxon>Rubinisphaera</taxon>
    </lineage>
</organism>
<dbReference type="Proteomes" id="UP000316095">
    <property type="component" value="Unassembled WGS sequence"/>
</dbReference>
<proteinExistence type="predicted"/>
<evidence type="ECO:0000313" key="1">
    <source>
        <dbReference type="EMBL" id="TWT61885.1"/>
    </source>
</evidence>
<keyword evidence="2" id="KW-1185">Reference proteome</keyword>
<dbReference type="AlphaFoldDB" id="A0A5C5XIA4"/>
<accession>A0A5C5XIA4</accession>
<name>A0A5C5XIA4_9PLAN</name>
<sequence>MARFLVSSNEFAWLPLSSADAFFDGNGIEEMKNSSSQFAVAAMFVVSFLVGCGASDGPDLISTDGEVKWQNEPLKEGRITFRMLEAGGNVFSAPIEEGYFKIESLPGKMKVEIIASRLIPGKFDESNGTPEPVGEMYIPAQYNSRSELTYVVERGADSPVFELSIDEKKI</sequence>
<gene>
    <name evidence="1" type="ORF">Pan54_26220</name>
</gene>
<comment type="caution">
    <text evidence="1">The sequence shown here is derived from an EMBL/GenBank/DDBJ whole genome shotgun (WGS) entry which is preliminary data.</text>
</comment>
<dbReference type="EMBL" id="SJPG01000001">
    <property type="protein sequence ID" value="TWT61885.1"/>
    <property type="molecule type" value="Genomic_DNA"/>
</dbReference>
<reference evidence="1 2" key="1">
    <citation type="submission" date="2019-02" db="EMBL/GenBank/DDBJ databases">
        <title>Deep-cultivation of Planctomycetes and their phenomic and genomic characterization uncovers novel biology.</title>
        <authorList>
            <person name="Wiegand S."/>
            <person name="Jogler M."/>
            <person name="Boedeker C."/>
            <person name="Pinto D."/>
            <person name="Vollmers J."/>
            <person name="Rivas-Marin E."/>
            <person name="Kohn T."/>
            <person name="Peeters S.H."/>
            <person name="Heuer A."/>
            <person name="Rast P."/>
            <person name="Oberbeckmann S."/>
            <person name="Bunk B."/>
            <person name="Jeske O."/>
            <person name="Meyerdierks A."/>
            <person name="Storesund J.E."/>
            <person name="Kallscheuer N."/>
            <person name="Luecker S."/>
            <person name="Lage O.M."/>
            <person name="Pohl T."/>
            <person name="Merkel B.J."/>
            <person name="Hornburger P."/>
            <person name="Mueller R.-W."/>
            <person name="Bruemmer F."/>
            <person name="Labrenz M."/>
            <person name="Spormann A.M."/>
            <person name="Op Den Camp H."/>
            <person name="Overmann J."/>
            <person name="Amann R."/>
            <person name="Jetten M.S.M."/>
            <person name="Mascher T."/>
            <person name="Medema M.H."/>
            <person name="Devos D.P."/>
            <person name="Kaster A.-K."/>
            <person name="Ovreas L."/>
            <person name="Rohde M."/>
            <person name="Galperin M.Y."/>
            <person name="Jogler C."/>
        </authorList>
    </citation>
    <scope>NUCLEOTIDE SEQUENCE [LARGE SCALE GENOMIC DNA]</scope>
    <source>
        <strain evidence="1 2">Pan54</strain>
    </source>
</reference>
<evidence type="ECO:0000313" key="2">
    <source>
        <dbReference type="Proteomes" id="UP000316095"/>
    </source>
</evidence>
<protein>
    <submittedName>
        <fullName evidence="1">Uncharacterized protein</fullName>
    </submittedName>
</protein>